<dbReference type="Proteomes" id="UP000663823">
    <property type="component" value="Unassembled WGS sequence"/>
</dbReference>
<sequence length="609" mass="73056">MDIHDDNKEVRDNFQQQLILKKLELQFEVEKIKIIEQTKREIEKQKITEQIKREIEKHKIIEKTKFEIEKQKLIQEVELRKINAQLEIERYKLELEFGSSSIRTSDILLWFHDDFYKYYVSGHLYSFIANDLFKNHNDLNDNILKHIQCYLDEFSSNFQLKEKFIQQAFDKMMIKLLKEINCNTILKYLNTSSQGYLQKQFRPACTFIYKNVNLNIKEQQHLLSDFVIFLGDLKTPNVSLTDTSAIGQILQYLKVLLDVQRRRKIYGFLCNYKEIKFFYVEKKDNEDCYKYYQSEQLKMFNNLSNETSFNGDMSRKTIKHSENLCINKDTWKLFITFLRMNSDFYEYSHLNINPYDNLLCNKYMITKRLGNGFTSKVYLLKQIKCKHRKENLQNYVVKISKNSSYKQYFLNEFEIIQKLKQSNNLDKFNLYFQDILSTLSSSGKYLVYKKELQCIKSLSLEQSKQIIDVLHYLYKSRIIHRDIRPENIMLDNYNKHIKLIDFGFAIAYDLDDKTGSLQIIGTTIYASCKFLDFISKFLIDSYVPYYEYERSFDLTCALNIIMSMTNIDIKQKISSIEILPNIEEKQLKILQLWQNIQRTNKYYSNLLNL</sequence>
<keyword evidence="3 6" id="KW-0547">Nucleotide-binding</keyword>
<evidence type="ECO:0000256" key="1">
    <source>
        <dbReference type="ARBA" id="ARBA00022527"/>
    </source>
</evidence>
<dbReference type="PANTHER" id="PTHR24058:SF17">
    <property type="entry name" value="HOMEODOMAIN INTERACTING PROTEIN KINASE, ISOFORM D"/>
    <property type="match status" value="1"/>
</dbReference>
<evidence type="ECO:0000256" key="2">
    <source>
        <dbReference type="ARBA" id="ARBA00022679"/>
    </source>
</evidence>
<evidence type="ECO:0000256" key="6">
    <source>
        <dbReference type="PROSITE-ProRule" id="PRU10141"/>
    </source>
</evidence>
<name>A0A819HZA7_9BILA</name>
<evidence type="ECO:0000256" key="4">
    <source>
        <dbReference type="ARBA" id="ARBA00022777"/>
    </source>
</evidence>
<evidence type="ECO:0000313" key="9">
    <source>
        <dbReference type="Proteomes" id="UP000663823"/>
    </source>
</evidence>
<evidence type="ECO:0000256" key="5">
    <source>
        <dbReference type="ARBA" id="ARBA00022840"/>
    </source>
</evidence>
<dbReference type="GO" id="GO:0005737">
    <property type="term" value="C:cytoplasm"/>
    <property type="evidence" value="ECO:0007669"/>
    <property type="project" value="TreeGrafter"/>
</dbReference>
<dbReference type="PROSITE" id="PS50011">
    <property type="entry name" value="PROTEIN_KINASE_DOM"/>
    <property type="match status" value="1"/>
</dbReference>
<comment type="caution">
    <text evidence="8">The sequence shown here is derived from an EMBL/GenBank/DDBJ whole genome shotgun (WGS) entry which is preliminary data.</text>
</comment>
<feature type="domain" description="Protein kinase" evidence="7">
    <location>
        <begin position="363"/>
        <end position="609"/>
    </location>
</feature>
<dbReference type="InterPro" id="IPR017441">
    <property type="entry name" value="Protein_kinase_ATP_BS"/>
</dbReference>
<dbReference type="InterPro" id="IPR000719">
    <property type="entry name" value="Prot_kinase_dom"/>
</dbReference>
<dbReference type="InterPro" id="IPR008266">
    <property type="entry name" value="Tyr_kinase_AS"/>
</dbReference>
<keyword evidence="1" id="KW-0723">Serine/threonine-protein kinase</keyword>
<dbReference type="Gene3D" id="1.10.510.10">
    <property type="entry name" value="Transferase(Phosphotransferase) domain 1"/>
    <property type="match status" value="1"/>
</dbReference>
<proteinExistence type="predicted"/>
<dbReference type="GO" id="GO:0005524">
    <property type="term" value="F:ATP binding"/>
    <property type="evidence" value="ECO:0007669"/>
    <property type="project" value="UniProtKB-UniRule"/>
</dbReference>
<organism evidence="8 9">
    <name type="scientific">Rotaria sordida</name>
    <dbReference type="NCBI Taxonomy" id="392033"/>
    <lineage>
        <taxon>Eukaryota</taxon>
        <taxon>Metazoa</taxon>
        <taxon>Spiralia</taxon>
        <taxon>Gnathifera</taxon>
        <taxon>Rotifera</taxon>
        <taxon>Eurotatoria</taxon>
        <taxon>Bdelloidea</taxon>
        <taxon>Philodinida</taxon>
        <taxon>Philodinidae</taxon>
        <taxon>Rotaria</taxon>
    </lineage>
</organism>
<dbReference type="AlphaFoldDB" id="A0A819HZA7"/>
<dbReference type="Pfam" id="PF00069">
    <property type="entry name" value="Pkinase"/>
    <property type="match status" value="1"/>
</dbReference>
<dbReference type="PROSITE" id="PS00109">
    <property type="entry name" value="PROTEIN_KINASE_TYR"/>
    <property type="match status" value="1"/>
</dbReference>
<dbReference type="SUPFAM" id="SSF56112">
    <property type="entry name" value="Protein kinase-like (PK-like)"/>
    <property type="match status" value="1"/>
</dbReference>
<evidence type="ECO:0000256" key="3">
    <source>
        <dbReference type="ARBA" id="ARBA00022741"/>
    </source>
</evidence>
<dbReference type="GO" id="GO:0004674">
    <property type="term" value="F:protein serine/threonine kinase activity"/>
    <property type="evidence" value="ECO:0007669"/>
    <property type="project" value="UniProtKB-KW"/>
</dbReference>
<accession>A0A819HZA7</accession>
<reference evidence="8" key="1">
    <citation type="submission" date="2021-02" db="EMBL/GenBank/DDBJ databases">
        <authorList>
            <person name="Nowell W R."/>
        </authorList>
    </citation>
    <scope>NUCLEOTIDE SEQUENCE</scope>
</reference>
<protein>
    <recommendedName>
        <fullName evidence="7">Protein kinase domain-containing protein</fullName>
    </recommendedName>
</protein>
<evidence type="ECO:0000259" key="7">
    <source>
        <dbReference type="PROSITE" id="PS50011"/>
    </source>
</evidence>
<feature type="binding site" evidence="6">
    <location>
        <position position="398"/>
    </location>
    <ligand>
        <name>ATP</name>
        <dbReference type="ChEBI" id="CHEBI:30616"/>
    </ligand>
</feature>
<feature type="non-terminal residue" evidence="8">
    <location>
        <position position="1"/>
    </location>
</feature>
<dbReference type="InterPro" id="IPR011009">
    <property type="entry name" value="Kinase-like_dom_sf"/>
</dbReference>
<dbReference type="InterPro" id="IPR050494">
    <property type="entry name" value="Ser_Thr_dual-spec_kinase"/>
</dbReference>
<keyword evidence="5 6" id="KW-0067">ATP-binding</keyword>
<dbReference type="SMART" id="SM00220">
    <property type="entry name" value="S_TKc"/>
    <property type="match status" value="1"/>
</dbReference>
<gene>
    <name evidence="8" type="ORF">OTI717_LOCUS24030</name>
</gene>
<keyword evidence="2" id="KW-0808">Transferase</keyword>
<keyword evidence="4" id="KW-0418">Kinase</keyword>
<dbReference type="PANTHER" id="PTHR24058">
    <property type="entry name" value="DUAL SPECIFICITY PROTEIN KINASE"/>
    <property type="match status" value="1"/>
</dbReference>
<dbReference type="PROSITE" id="PS00107">
    <property type="entry name" value="PROTEIN_KINASE_ATP"/>
    <property type="match status" value="1"/>
</dbReference>
<dbReference type="Gene3D" id="3.30.200.20">
    <property type="entry name" value="Phosphorylase Kinase, domain 1"/>
    <property type="match status" value="1"/>
</dbReference>
<dbReference type="EMBL" id="CAJOAX010004433">
    <property type="protein sequence ID" value="CAF3905780.1"/>
    <property type="molecule type" value="Genomic_DNA"/>
</dbReference>
<evidence type="ECO:0000313" key="8">
    <source>
        <dbReference type="EMBL" id="CAF3905780.1"/>
    </source>
</evidence>
<dbReference type="GO" id="GO:0004713">
    <property type="term" value="F:protein tyrosine kinase activity"/>
    <property type="evidence" value="ECO:0007669"/>
    <property type="project" value="TreeGrafter"/>
</dbReference>